<dbReference type="Proteomes" id="UP000249808">
    <property type="component" value="Unassembled WGS sequence"/>
</dbReference>
<dbReference type="SUPFAM" id="SSF52833">
    <property type="entry name" value="Thioredoxin-like"/>
    <property type="match status" value="1"/>
</dbReference>
<dbReference type="Gene3D" id="3.40.30.10">
    <property type="entry name" value="Glutaredoxin"/>
    <property type="match status" value="1"/>
</dbReference>
<reference evidence="7 8" key="1">
    <citation type="journal article" date="2018" name="Front. Microbiol.">
        <title>Description and Comparative Genomics of Macrococcus caseolyticus subsp. hominis subsp. nov., Macrococcus goetzii sp. nov., Macrococcus epidermidis sp. nov., and Macrococcus bohemicus sp. nov., Novel Macrococci From Human Clinical Material With Virulence Potential and Suspected Uptake of Foreign DNA by Natural Transformation.</title>
        <authorList>
            <person name="Maslanova I."/>
            <person name="Wertheimer Z."/>
            <person name="Sedlacek I."/>
            <person name="Svec P."/>
            <person name="Indrakova A."/>
            <person name="Kovarovic V."/>
            <person name="Schumann P."/>
            <person name="Sproer C."/>
            <person name="Kralova S."/>
            <person name="Sedo O."/>
            <person name="Kristofova L."/>
            <person name="Vrbovska V."/>
            <person name="Fuzik T."/>
            <person name="Petras P."/>
            <person name="Zdrahal Z."/>
            <person name="Ruzickova V."/>
            <person name="Doskar J."/>
            <person name="Pantucek R."/>
        </authorList>
    </citation>
    <scope>NUCLEOTIDE SEQUENCE [LARGE SCALE GENOMIC DNA]</scope>
    <source>
        <strain evidence="7 8">01/688</strain>
    </source>
</reference>
<dbReference type="RefSeq" id="WP_111714816.1">
    <property type="nucleotide sequence ID" value="NZ_CP073819.1"/>
</dbReference>
<dbReference type="CDD" id="cd02968">
    <property type="entry name" value="SCO"/>
    <property type="match status" value="1"/>
</dbReference>
<sequence length="208" mass="23523">MKKLRIFTIILTTLFIFAACSNSRIVPKSLFGNTITEFSGTNEEGKAISEKDLKGKVWLVDFIFTNCKTVCPPMTYNMSQVADELKKEGVSPKDYGIISFSVDPKKDTPEKLKKYINQYNPPKGVWTAVTDYDEKFIRQFAEENFKTIVVPPTADNDQATHGTSFYLVDQNGVIMKDYAGKDTGDKKFPKAEIVEDVKTMIKEGPYKK</sequence>
<dbReference type="PANTHER" id="PTHR12151">
    <property type="entry name" value="ELECTRON TRANSPORT PROTIN SCO1/SENC FAMILY MEMBER"/>
    <property type="match status" value="1"/>
</dbReference>
<gene>
    <name evidence="7" type="ORF">BHU61_03995</name>
</gene>
<dbReference type="PROSITE" id="PS51257">
    <property type="entry name" value="PROKAR_LIPOPROTEIN"/>
    <property type="match status" value="1"/>
</dbReference>
<dbReference type="InterPro" id="IPR003782">
    <property type="entry name" value="SCO1/SenC"/>
</dbReference>
<proteinExistence type="inferred from homology"/>
<evidence type="ECO:0000256" key="4">
    <source>
        <dbReference type="PIRSR" id="PIRSR603782-2"/>
    </source>
</evidence>
<accession>A0A327ZWL9</accession>
<dbReference type="EMBL" id="PZJH01000001">
    <property type="protein sequence ID" value="RAK46629.1"/>
    <property type="molecule type" value="Genomic_DNA"/>
</dbReference>
<keyword evidence="5" id="KW-0732">Signal</keyword>
<feature type="domain" description="Thioredoxin" evidence="6">
    <location>
        <begin position="29"/>
        <end position="202"/>
    </location>
</feature>
<evidence type="ECO:0000256" key="5">
    <source>
        <dbReference type="SAM" id="SignalP"/>
    </source>
</evidence>
<evidence type="ECO:0000313" key="7">
    <source>
        <dbReference type="EMBL" id="RAK46629.1"/>
    </source>
</evidence>
<evidence type="ECO:0000259" key="6">
    <source>
        <dbReference type="PROSITE" id="PS51352"/>
    </source>
</evidence>
<feature type="binding site" evidence="3">
    <location>
        <position position="161"/>
    </location>
    <ligand>
        <name>Cu cation</name>
        <dbReference type="ChEBI" id="CHEBI:23378"/>
    </ligand>
</feature>
<comment type="similarity">
    <text evidence="1">Belongs to the SCO1/2 family.</text>
</comment>
<evidence type="ECO:0000256" key="3">
    <source>
        <dbReference type="PIRSR" id="PIRSR603782-1"/>
    </source>
</evidence>
<dbReference type="InterPro" id="IPR013766">
    <property type="entry name" value="Thioredoxin_domain"/>
</dbReference>
<evidence type="ECO:0000313" key="8">
    <source>
        <dbReference type="Proteomes" id="UP000249808"/>
    </source>
</evidence>
<evidence type="ECO:0000256" key="2">
    <source>
        <dbReference type="ARBA" id="ARBA00023008"/>
    </source>
</evidence>
<feature type="binding site" evidence="3">
    <location>
        <position position="67"/>
    </location>
    <ligand>
        <name>Cu cation</name>
        <dbReference type="ChEBI" id="CHEBI:23378"/>
    </ligand>
</feature>
<feature type="disulfide bond" description="Redox-active" evidence="4">
    <location>
        <begin position="67"/>
        <end position="71"/>
    </location>
</feature>
<feature type="binding site" evidence="3">
    <location>
        <position position="71"/>
    </location>
    <ligand>
        <name>Cu cation</name>
        <dbReference type="ChEBI" id="CHEBI:23378"/>
    </ligand>
</feature>
<organism evidence="7 8">
    <name type="scientific">Macrococcus epidermidis</name>
    <dbReference type="NCBI Taxonomy" id="1902580"/>
    <lineage>
        <taxon>Bacteria</taxon>
        <taxon>Bacillati</taxon>
        <taxon>Bacillota</taxon>
        <taxon>Bacilli</taxon>
        <taxon>Bacillales</taxon>
        <taxon>Staphylococcaceae</taxon>
        <taxon>Macrococcus</taxon>
    </lineage>
</organism>
<keyword evidence="4" id="KW-1015">Disulfide bond</keyword>
<keyword evidence="3" id="KW-0479">Metal-binding</keyword>
<dbReference type="Pfam" id="PF02630">
    <property type="entry name" value="SCO1-SenC"/>
    <property type="match status" value="1"/>
</dbReference>
<dbReference type="PANTHER" id="PTHR12151:SF25">
    <property type="entry name" value="LINALOOL DEHYDRATASE_ISOMERASE DOMAIN-CONTAINING PROTEIN"/>
    <property type="match status" value="1"/>
</dbReference>
<protein>
    <submittedName>
        <fullName evidence="7">Cytochrome c oxidase assembly protein</fullName>
    </submittedName>
</protein>
<dbReference type="GO" id="GO:0046872">
    <property type="term" value="F:metal ion binding"/>
    <property type="evidence" value="ECO:0007669"/>
    <property type="project" value="UniProtKB-KW"/>
</dbReference>
<feature type="signal peptide" evidence="5">
    <location>
        <begin position="1"/>
        <end position="18"/>
    </location>
</feature>
<dbReference type="InterPro" id="IPR036249">
    <property type="entry name" value="Thioredoxin-like_sf"/>
</dbReference>
<name>A0A327ZWL9_9STAP</name>
<feature type="chain" id="PRO_5016305876" evidence="5">
    <location>
        <begin position="19"/>
        <end position="208"/>
    </location>
</feature>
<keyword evidence="2 3" id="KW-0186">Copper</keyword>
<keyword evidence="8" id="KW-1185">Reference proteome</keyword>
<dbReference type="AlphaFoldDB" id="A0A327ZWL9"/>
<evidence type="ECO:0000256" key="1">
    <source>
        <dbReference type="ARBA" id="ARBA00010996"/>
    </source>
</evidence>
<dbReference type="PROSITE" id="PS51352">
    <property type="entry name" value="THIOREDOXIN_2"/>
    <property type="match status" value="1"/>
</dbReference>
<comment type="caution">
    <text evidence="7">The sequence shown here is derived from an EMBL/GenBank/DDBJ whole genome shotgun (WGS) entry which is preliminary data.</text>
</comment>